<gene>
    <name evidence="5" type="ORF">VIN01S_34390</name>
</gene>
<dbReference type="InterPro" id="IPR001789">
    <property type="entry name" value="Sig_transdc_resp-reg_receiver"/>
</dbReference>
<evidence type="ECO:0000256" key="1">
    <source>
        <dbReference type="ARBA" id="ARBA00022553"/>
    </source>
</evidence>
<evidence type="ECO:0000256" key="3">
    <source>
        <dbReference type="PROSITE-ProRule" id="PRU00169"/>
    </source>
</evidence>
<dbReference type="InterPro" id="IPR050595">
    <property type="entry name" value="Bact_response_regulator"/>
</dbReference>
<protein>
    <submittedName>
        <fullName evidence="5">Two-component system response regulator</fullName>
    </submittedName>
</protein>
<dbReference type="PANTHER" id="PTHR44591:SF14">
    <property type="entry name" value="PROTEIN PILG"/>
    <property type="match status" value="1"/>
</dbReference>
<dbReference type="InterPro" id="IPR036457">
    <property type="entry name" value="PPM-type-like_dom_sf"/>
</dbReference>
<feature type="domain" description="Response regulatory" evidence="4">
    <location>
        <begin position="19"/>
        <end position="133"/>
    </location>
</feature>
<dbReference type="OrthoDB" id="6399952at2"/>
<proteinExistence type="predicted"/>
<reference evidence="5 6" key="1">
    <citation type="submission" date="2019-06" db="EMBL/GenBank/DDBJ databases">
        <title>Whole genome shotgun sequence of Vibrio inusitatus NBRC 102082.</title>
        <authorList>
            <person name="Hosoyama A."/>
            <person name="Uohara A."/>
            <person name="Ohji S."/>
            <person name="Ichikawa N."/>
        </authorList>
    </citation>
    <scope>NUCLEOTIDE SEQUENCE [LARGE SCALE GENOMIC DNA]</scope>
    <source>
        <strain evidence="5 6">NBRC 102082</strain>
    </source>
</reference>
<feature type="modified residue" description="4-aspartylphosphate" evidence="3">
    <location>
        <position position="68"/>
    </location>
</feature>
<evidence type="ECO:0000256" key="2">
    <source>
        <dbReference type="ARBA" id="ARBA00023012"/>
    </source>
</evidence>
<evidence type="ECO:0000313" key="6">
    <source>
        <dbReference type="Proteomes" id="UP000318717"/>
    </source>
</evidence>
<evidence type="ECO:0000259" key="4">
    <source>
        <dbReference type="PROSITE" id="PS50110"/>
    </source>
</evidence>
<keyword evidence="2" id="KW-0902">Two-component regulatory system</keyword>
<dbReference type="InterPro" id="IPR011006">
    <property type="entry name" value="CheY-like_superfamily"/>
</dbReference>
<dbReference type="PANTHER" id="PTHR44591">
    <property type="entry name" value="STRESS RESPONSE REGULATOR PROTEIN 1"/>
    <property type="match status" value="1"/>
</dbReference>
<keyword evidence="6" id="KW-1185">Reference proteome</keyword>
<dbReference type="EMBL" id="BJLF01000022">
    <property type="protein sequence ID" value="GEA52635.1"/>
    <property type="molecule type" value="Genomic_DNA"/>
</dbReference>
<dbReference type="Proteomes" id="UP000318717">
    <property type="component" value="Unassembled WGS sequence"/>
</dbReference>
<dbReference type="SMART" id="SM00448">
    <property type="entry name" value="REC"/>
    <property type="match status" value="1"/>
</dbReference>
<sequence>MHQESTLVELPMNQKNAADVLILDDDVVFRNLVRSLLETQNYRVFEADNGLEGLQHLENHVPDLVICDIEMPLLNGMEFVEEVSQQYPSLPLIVISGTEKMSVVAKALKFGIKDFVTKPILNPTHLLSTVESTLKEAKDSALGARDFTSQWFQLNPQGELPEDQELHWHLEYLDNHPDISRDVLQALVPEQKTSQGVWNCHFRVLQSSESMPIVYDYAWSMNGQFLFYVLDSDSAQQYGVSTTLLVRALFNDYIRSQESQVFHIQDLVNNLEKAIRYADCGEPINALVGLADFSNREFKVISAGIDGSWSSSNVNHTLENQESLGGDKVLHQEQFVLATTGKNSLKLSGIVDANCQIVIESKAT</sequence>
<dbReference type="Gene3D" id="3.60.40.10">
    <property type="entry name" value="PPM-type phosphatase domain"/>
    <property type="match status" value="1"/>
</dbReference>
<organism evidence="5 6">
    <name type="scientific">Vibrio inusitatus NBRC 102082</name>
    <dbReference type="NCBI Taxonomy" id="1219070"/>
    <lineage>
        <taxon>Bacteria</taxon>
        <taxon>Pseudomonadati</taxon>
        <taxon>Pseudomonadota</taxon>
        <taxon>Gammaproteobacteria</taxon>
        <taxon>Vibrionales</taxon>
        <taxon>Vibrionaceae</taxon>
        <taxon>Vibrio</taxon>
    </lineage>
</organism>
<keyword evidence="1 3" id="KW-0597">Phosphoprotein</keyword>
<dbReference type="GO" id="GO:0000160">
    <property type="term" value="P:phosphorelay signal transduction system"/>
    <property type="evidence" value="ECO:0007669"/>
    <property type="project" value="UniProtKB-KW"/>
</dbReference>
<dbReference type="PROSITE" id="PS50110">
    <property type="entry name" value="RESPONSE_REGULATORY"/>
    <property type="match status" value="1"/>
</dbReference>
<dbReference type="SUPFAM" id="SSF52172">
    <property type="entry name" value="CheY-like"/>
    <property type="match status" value="1"/>
</dbReference>
<accession>A0A4Y3I067</accession>
<evidence type="ECO:0000313" key="5">
    <source>
        <dbReference type="EMBL" id="GEA52635.1"/>
    </source>
</evidence>
<dbReference type="Pfam" id="PF00072">
    <property type="entry name" value="Response_reg"/>
    <property type="match status" value="1"/>
</dbReference>
<dbReference type="AlphaFoldDB" id="A0A4Y3I067"/>
<dbReference type="FunFam" id="3.40.50.2300:FF:000301">
    <property type="entry name" value="Response regulator receiver"/>
    <property type="match status" value="1"/>
</dbReference>
<dbReference type="Gene3D" id="3.40.50.2300">
    <property type="match status" value="1"/>
</dbReference>
<comment type="caution">
    <text evidence="5">The sequence shown here is derived from an EMBL/GenBank/DDBJ whole genome shotgun (WGS) entry which is preliminary data.</text>
</comment>
<name>A0A4Y3I067_9VIBR</name>